<reference evidence="4 5" key="1">
    <citation type="submission" date="2019-06" db="EMBL/GenBank/DDBJ databases">
        <title>Sequencing the genomes of 1000 actinobacteria strains.</title>
        <authorList>
            <person name="Klenk H.-P."/>
        </authorList>
    </citation>
    <scope>NUCLEOTIDE SEQUENCE [LARGE SCALE GENOMIC DNA]</scope>
    <source>
        <strain evidence="4 5">DSM 45679</strain>
    </source>
</reference>
<keyword evidence="1" id="KW-0805">Transcription regulation</keyword>
<dbReference type="RefSeq" id="WP_246076276.1">
    <property type="nucleotide sequence ID" value="NZ_VFML01000001.1"/>
</dbReference>
<dbReference type="EMBL" id="VFML01000001">
    <property type="protein sequence ID" value="TQJ01726.1"/>
    <property type="molecule type" value="Genomic_DNA"/>
</dbReference>
<protein>
    <submittedName>
        <fullName evidence="4">Putative zinc finger protein</fullName>
    </submittedName>
</protein>
<name>A0A542DF92_AMYCI</name>
<gene>
    <name evidence="4" type="ORF">FB471_1435</name>
</gene>
<dbReference type="Pfam" id="PF13490">
    <property type="entry name" value="zf-HC2"/>
    <property type="match status" value="1"/>
</dbReference>
<comment type="caution">
    <text evidence="4">The sequence shown here is derived from an EMBL/GenBank/DDBJ whole genome shotgun (WGS) entry which is preliminary data.</text>
</comment>
<proteinExistence type="predicted"/>
<evidence type="ECO:0000256" key="2">
    <source>
        <dbReference type="ARBA" id="ARBA00023163"/>
    </source>
</evidence>
<keyword evidence="2" id="KW-0804">Transcription</keyword>
<evidence type="ECO:0000313" key="5">
    <source>
        <dbReference type="Proteomes" id="UP000320876"/>
    </source>
</evidence>
<sequence length="90" mass="10123">MSGARHRIPSLRCLRVMRTLQSHLDGEVDEDTSRWVAQHLEECRRCGLEADTYRAISDALAQHRHGDAEAITRLRAFGAALEHACDDHGC</sequence>
<organism evidence="4 5">
    <name type="scientific">Amycolatopsis cihanbeyliensis</name>
    <dbReference type="NCBI Taxonomy" id="1128664"/>
    <lineage>
        <taxon>Bacteria</taxon>
        <taxon>Bacillati</taxon>
        <taxon>Actinomycetota</taxon>
        <taxon>Actinomycetes</taxon>
        <taxon>Pseudonocardiales</taxon>
        <taxon>Pseudonocardiaceae</taxon>
        <taxon>Amycolatopsis</taxon>
    </lineage>
</organism>
<keyword evidence="5" id="KW-1185">Reference proteome</keyword>
<dbReference type="InterPro" id="IPR041916">
    <property type="entry name" value="Anti_sigma_zinc_sf"/>
</dbReference>
<evidence type="ECO:0000256" key="1">
    <source>
        <dbReference type="ARBA" id="ARBA00023015"/>
    </source>
</evidence>
<feature type="domain" description="Putative zinc-finger" evidence="3">
    <location>
        <begin position="13"/>
        <end position="46"/>
    </location>
</feature>
<dbReference type="Proteomes" id="UP000320876">
    <property type="component" value="Unassembled WGS sequence"/>
</dbReference>
<dbReference type="InterPro" id="IPR027383">
    <property type="entry name" value="Znf_put"/>
</dbReference>
<accession>A0A542DF92</accession>
<evidence type="ECO:0000259" key="3">
    <source>
        <dbReference type="Pfam" id="PF13490"/>
    </source>
</evidence>
<dbReference type="Gene3D" id="1.10.10.1320">
    <property type="entry name" value="Anti-sigma factor, zinc-finger domain"/>
    <property type="match status" value="1"/>
</dbReference>
<dbReference type="AlphaFoldDB" id="A0A542DF92"/>
<evidence type="ECO:0000313" key="4">
    <source>
        <dbReference type="EMBL" id="TQJ01726.1"/>
    </source>
</evidence>